<dbReference type="EC" id="1.3.-.-" evidence="10"/>
<comment type="caution">
    <text evidence="13">The sequence shown here is derived from an EMBL/GenBank/DDBJ whole genome shotgun (WGS) entry which is preliminary data.</text>
</comment>
<comment type="catalytic activity">
    <reaction evidence="10">
        <text>(S)-dihydroorotate + A = orotate + AH2</text>
        <dbReference type="Rhea" id="RHEA:18073"/>
        <dbReference type="ChEBI" id="CHEBI:13193"/>
        <dbReference type="ChEBI" id="CHEBI:17499"/>
        <dbReference type="ChEBI" id="CHEBI:30839"/>
        <dbReference type="ChEBI" id="CHEBI:30864"/>
    </reaction>
</comment>
<feature type="active site" description="Nucleophile" evidence="10">
    <location>
        <position position="129"/>
    </location>
</feature>
<evidence type="ECO:0000256" key="5">
    <source>
        <dbReference type="ARBA" id="ARBA00022490"/>
    </source>
</evidence>
<comment type="cofactor">
    <cofactor evidence="10">
        <name>FMN</name>
        <dbReference type="ChEBI" id="CHEBI:58210"/>
    </cofactor>
    <text evidence="10">Binds 1 FMN per subunit.</text>
</comment>
<feature type="binding site" evidence="10">
    <location>
        <position position="43"/>
    </location>
    <ligand>
        <name>substrate</name>
    </ligand>
</feature>
<dbReference type="GO" id="GO:0005737">
    <property type="term" value="C:cytoplasm"/>
    <property type="evidence" value="ECO:0007669"/>
    <property type="project" value="UniProtKB-SubCell"/>
</dbReference>
<dbReference type="FunFam" id="3.20.20.70:FF:000027">
    <property type="entry name" value="Dihydropyrimidine dehydrogenase [NADP(+)]"/>
    <property type="match status" value="1"/>
</dbReference>
<keyword evidence="5 10" id="KW-0963">Cytoplasm</keyword>
<dbReference type="Proteomes" id="UP000563838">
    <property type="component" value="Unassembled WGS sequence"/>
</dbReference>
<dbReference type="NCBIfam" id="NF005574">
    <property type="entry name" value="PRK07259.1"/>
    <property type="match status" value="1"/>
</dbReference>
<dbReference type="InterPro" id="IPR049622">
    <property type="entry name" value="Dihydroorotate_DH_I"/>
</dbReference>
<dbReference type="PROSITE" id="PS00912">
    <property type="entry name" value="DHODEHASE_2"/>
    <property type="match status" value="1"/>
</dbReference>
<dbReference type="EMBL" id="JACDUP010000002">
    <property type="protein sequence ID" value="MBA2868974.1"/>
    <property type="molecule type" value="Genomic_DNA"/>
</dbReference>
<dbReference type="Proteomes" id="UP000568063">
    <property type="component" value="Unassembled WGS sequence"/>
</dbReference>
<evidence type="ECO:0000256" key="10">
    <source>
        <dbReference type="HAMAP-Rule" id="MF_00224"/>
    </source>
</evidence>
<evidence type="ECO:0000313" key="15">
    <source>
        <dbReference type="Proteomes" id="UP000563838"/>
    </source>
</evidence>
<feature type="binding site" evidence="10">
    <location>
        <begin position="43"/>
        <end position="44"/>
    </location>
    <ligand>
        <name>FMN</name>
        <dbReference type="ChEBI" id="CHEBI:58210"/>
    </ligand>
</feature>
<evidence type="ECO:0000313" key="12">
    <source>
        <dbReference type="EMBL" id="MBA2840843.1"/>
    </source>
</evidence>
<name>A0A7J9PHC0_METMI</name>
<dbReference type="InterPro" id="IPR001295">
    <property type="entry name" value="Dihydroorotate_DH_CS"/>
</dbReference>
<comment type="function">
    <text evidence="10">Catalyzes the conversion of dihydroorotate to orotate.</text>
</comment>
<dbReference type="InterPro" id="IPR033888">
    <property type="entry name" value="DHOD_1B"/>
</dbReference>
<dbReference type="GO" id="GO:0004152">
    <property type="term" value="F:dihydroorotate dehydrogenase activity"/>
    <property type="evidence" value="ECO:0007669"/>
    <property type="project" value="UniProtKB-UniRule"/>
</dbReference>
<dbReference type="InterPro" id="IPR012135">
    <property type="entry name" value="Dihydroorotate_DH_1_2"/>
</dbReference>
<comment type="pathway">
    <text evidence="2 10">Pyrimidine metabolism; UMP biosynthesis via de novo pathway.</text>
</comment>
<dbReference type="PROSITE" id="PS00911">
    <property type="entry name" value="DHODEHASE_1"/>
    <property type="match status" value="1"/>
</dbReference>
<dbReference type="UniPathway" id="UPA00070"/>
<keyword evidence="8 10" id="KW-0665">Pyrimidine biosynthesis</keyword>
<sequence length="304" mass="31923">MLKTKLWDIEFKNPVFLAAGVMGETGSALKRMAKNGAGAVCTKSVGIEKKPGHNNPTMVEVEGGFLNAMGLPNPGADEYAGEIERIKDEMKRMNVKIIGSIYGKNDVEFQKAAEILGNYVDVLELNISCPHAGGGYGSSIGQDPCLCKNVVSAVKDVSDIPVIAKLTPNVTDIKEIASAVVNAGADGIVAINTLGPGMVIDIESGVPILGNRVGGMSGKAIKPIAVKNVYDICSAVDVPVIGVGGITTGADAIEFMMAGASAVQVGTGVYYRGYDIFQKINNEIEEYLLKKDLKMSDIIGIAQK</sequence>
<dbReference type="InterPro" id="IPR005720">
    <property type="entry name" value="Dihydroorotate_DH_cat"/>
</dbReference>
<dbReference type="PIRSF" id="PIRSF000164">
    <property type="entry name" value="DHO_oxidase"/>
    <property type="match status" value="1"/>
</dbReference>
<dbReference type="CDD" id="cd04740">
    <property type="entry name" value="DHOD_1B_like"/>
    <property type="match status" value="1"/>
</dbReference>
<comment type="subunit">
    <text evidence="4">Heterotetramer of 2 PyrK and 2 PyrD type B subunits.</text>
</comment>
<comment type="caution">
    <text evidence="10">Lacks conserved residue(s) required for the propagation of feature annotation.</text>
</comment>
<dbReference type="Proteomes" id="UP000571751">
    <property type="component" value="Unassembled WGS sequence"/>
</dbReference>
<feature type="binding site" evidence="10">
    <location>
        <begin position="67"/>
        <end position="71"/>
    </location>
    <ligand>
        <name>substrate</name>
    </ligand>
</feature>
<dbReference type="Pfam" id="PF01180">
    <property type="entry name" value="DHO_dh"/>
    <property type="match status" value="1"/>
</dbReference>
<gene>
    <name evidence="10" type="primary">pyrD</name>
    <name evidence="12" type="ORF">HNP87_001375</name>
    <name evidence="13" type="ORF">HNP91_001751</name>
    <name evidence="14" type="ORF">HNP95_001153</name>
</gene>
<feature type="binding site" evidence="10">
    <location>
        <begin position="266"/>
        <end position="267"/>
    </location>
    <ligand>
        <name>FMN</name>
        <dbReference type="ChEBI" id="CHEBI:58210"/>
    </ligand>
</feature>
<feature type="binding site" evidence="10">
    <location>
        <position position="165"/>
    </location>
    <ligand>
        <name>FMN</name>
        <dbReference type="ChEBI" id="CHEBI:58210"/>
    </ligand>
</feature>
<evidence type="ECO:0000259" key="11">
    <source>
        <dbReference type="Pfam" id="PF01180"/>
    </source>
</evidence>
<organism evidence="13 16">
    <name type="scientific">Methanococcus maripaludis</name>
    <name type="common">Methanococcus deltae</name>
    <dbReference type="NCBI Taxonomy" id="39152"/>
    <lineage>
        <taxon>Archaea</taxon>
        <taxon>Methanobacteriati</taxon>
        <taxon>Methanobacteriota</taxon>
        <taxon>Methanomada group</taxon>
        <taxon>Methanococci</taxon>
        <taxon>Methanococcales</taxon>
        <taxon>Methanococcaceae</taxon>
        <taxon>Methanococcus</taxon>
    </lineage>
</organism>
<evidence type="ECO:0000256" key="1">
    <source>
        <dbReference type="ARBA" id="ARBA00004496"/>
    </source>
</evidence>
<dbReference type="PANTHER" id="PTHR48109">
    <property type="entry name" value="DIHYDROOROTATE DEHYDROGENASE (QUINONE), MITOCHONDRIAL-RELATED"/>
    <property type="match status" value="1"/>
</dbReference>
<dbReference type="GO" id="GO:0044205">
    <property type="term" value="P:'de novo' UMP biosynthetic process"/>
    <property type="evidence" value="ECO:0007669"/>
    <property type="project" value="UniProtKB-UniRule"/>
</dbReference>
<dbReference type="InterPro" id="IPR024920">
    <property type="entry name" value="Dihydroorotate_DH_1"/>
</dbReference>
<feature type="binding site" evidence="10">
    <location>
        <position position="126"/>
    </location>
    <ligand>
        <name>FMN</name>
        <dbReference type="ChEBI" id="CHEBI:58210"/>
    </ligand>
</feature>
<evidence type="ECO:0000256" key="9">
    <source>
        <dbReference type="ARBA" id="ARBA00023002"/>
    </source>
</evidence>
<dbReference type="EMBL" id="JACDUI010000002">
    <property type="protein sequence ID" value="MBA2840843.1"/>
    <property type="molecule type" value="Genomic_DNA"/>
</dbReference>
<dbReference type="PANTHER" id="PTHR48109:SF1">
    <property type="entry name" value="DIHYDROOROTATE DEHYDROGENASE (FUMARATE)"/>
    <property type="match status" value="1"/>
</dbReference>
<evidence type="ECO:0000313" key="16">
    <source>
        <dbReference type="Proteomes" id="UP000568063"/>
    </source>
</evidence>
<evidence type="ECO:0000256" key="7">
    <source>
        <dbReference type="ARBA" id="ARBA00022643"/>
    </source>
</evidence>
<accession>A0A7J9PHC0</accession>
<evidence type="ECO:0000256" key="3">
    <source>
        <dbReference type="ARBA" id="ARBA00008008"/>
    </source>
</evidence>
<dbReference type="AlphaFoldDB" id="A0A7J9PHC0"/>
<feature type="binding site" evidence="10">
    <location>
        <position position="126"/>
    </location>
    <ligand>
        <name>substrate</name>
    </ligand>
</feature>
<evidence type="ECO:0000256" key="4">
    <source>
        <dbReference type="ARBA" id="ARBA00011669"/>
    </source>
</evidence>
<keyword evidence="7 10" id="KW-0288">FMN</keyword>
<dbReference type="RefSeq" id="WP_181488637.1">
    <property type="nucleotide sequence ID" value="NZ_JACDUI010000002.1"/>
</dbReference>
<comment type="subcellular location">
    <subcellularLocation>
        <location evidence="1 10">Cytoplasm</location>
    </subcellularLocation>
</comment>
<keyword evidence="9 10" id="KW-0560">Oxidoreductase</keyword>
<dbReference type="Gene3D" id="3.20.20.70">
    <property type="entry name" value="Aldolase class I"/>
    <property type="match status" value="1"/>
</dbReference>
<evidence type="ECO:0000313" key="13">
    <source>
        <dbReference type="EMBL" id="MBA2860919.1"/>
    </source>
</evidence>
<dbReference type="GO" id="GO:0006207">
    <property type="term" value="P:'de novo' pyrimidine nucleobase biosynthetic process"/>
    <property type="evidence" value="ECO:0007669"/>
    <property type="project" value="InterPro"/>
</dbReference>
<feature type="binding site" evidence="10">
    <location>
        <begin position="192"/>
        <end position="193"/>
    </location>
    <ligand>
        <name>substrate</name>
    </ligand>
</feature>
<evidence type="ECO:0000256" key="8">
    <source>
        <dbReference type="ARBA" id="ARBA00022975"/>
    </source>
</evidence>
<dbReference type="EMBL" id="JACDUM010000004">
    <property type="protein sequence ID" value="MBA2860919.1"/>
    <property type="molecule type" value="Genomic_DNA"/>
</dbReference>
<proteinExistence type="inferred from homology"/>
<evidence type="ECO:0000313" key="17">
    <source>
        <dbReference type="Proteomes" id="UP000571751"/>
    </source>
</evidence>
<comment type="similarity">
    <text evidence="3 10">Belongs to the dihydroorotate dehydrogenase family. Type 1 subfamily.</text>
</comment>
<dbReference type="NCBIfam" id="TIGR01037">
    <property type="entry name" value="pyrD_sub1_fam"/>
    <property type="match status" value="1"/>
</dbReference>
<feature type="binding site" evidence="10">
    <location>
        <begin position="244"/>
        <end position="245"/>
    </location>
    <ligand>
        <name>FMN</name>
        <dbReference type="ChEBI" id="CHEBI:58210"/>
    </ligand>
</feature>
<reference evidence="15 16" key="1">
    <citation type="submission" date="2020-07" db="EMBL/GenBank/DDBJ databases">
        <title>Genomic Encyclopedia of Type Strains, Phase IV (KMG-V): Genome sequencing to study the core and pangenomes of soil and plant-associated prokaryotes.</title>
        <authorList>
            <person name="Whitman W."/>
        </authorList>
    </citation>
    <scope>NUCLEOTIDE SEQUENCE [LARGE SCALE GENOMIC DNA]</scope>
    <source>
        <strain evidence="12 15">A4</strain>
        <strain evidence="14 17">C14</strain>
        <strain evidence="13 16">C9</strain>
    </source>
</reference>
<dbReference type="InterPro" id="IPR013785">
    <property type="entry name" value="Aldolase_TIM"/>
</dbReference>
<protein>
    <recommendedName>
        <fullName evidence="10">Dihydroorotate dehydrogenase</fullName>
        <shortName evidence="10">DHOD</shortName>
        <shortName evidence="10">DHODase</shortName>
        <shortName evidence="10">DHOdehase</shortName>
        <ecNumber evidence="10">1.3.-.-</ecNumber>
    </recommendedName>
</protein>
<feature type="binding site" evidence="10">
    <location>
        <position position="191"/>
    </location>
    <ligand>
        <name>FMN</name>
        <dbReference type="ChEBI" id="CHEBI:58210"/>
    </ligand>
</feature>
<evidence type="ECO:0000256" key="6">
    <source>
        <dbReference type="ARBA" id="ARBA00022630"/>
    </source>
</evidence>
<keyword evidence="6 10" id="KW-0285">Flavoprotein</keyword>
<evidence type="ECO:0000313" key="14">
    <source>
        <dbReference type="EMBL" id="MBA2868974.1"/>
    </source>
</evidence>
<feature type="domain" description="Dihydroorotate dehydrogenase catalytic" evidence="11">
    <location>
        <begin position="1"/>
        <end position="288"/>
    </location>
</feature>
<dbReference type="SUPFAM" id="SSF51395">
    <property type="entry name" value="FMN-linked oxidoreductases"/>
    <property type="match status" value="1"/>
</dbReference>
<feature type="binding site" evidence="10">
    <location>
        <position position="218"/>
    </location>
    <ligand>
        <name>FMN</name>
        <dbReference type="ChEBI" id="CHEBI:58210"/>
    </ligand>
</feature>
<dbReference type="HAMAP" id="MF_00224">
    <property type="entry name" value="DHO_dh_type1"/>
    <property type="match status" value="1"/>
</dbReference>
<dbReference type="InterPro" id="IPR050074">
    <property type="entry name" value="DHO_dehydrogenase"/>
</dbReference>
<evidence type="ECO:0000256" key="2">
    <source>
        <dbReference type="ARBA" id="ARBA00004725"/>
    </source>
</evidence>